<keyword evidence="1" id="KW-0413">Isomerase</keyword>
<name>A0ABY1JCZ5_9BACT</name>
<evidence type="ECO:0000313" key="4">
    <source>
        <dbReference type="EMBL" id="SIN67160.1"/>
    </source>
</evidence>
<dbReference type="InterPro" id="IPR004370">
    <property type="entry name" value="4-OT-like_dom"/>
</dbReference>
<dbReference type="EMBL" id="FSQZ01000001">
    <property type="protein sequence ID" value="SIN67160.1"/>
    <property type="molecule type" value="Genomic_DNA"/>
</dbReference>
<comment type="caution">
    <text evidence="4">The sequence shown here is derived from an EMBL/GenBank/DDBJ whole genome shotgun (WGS) entry which is preliminary data.</text>
</comment>
<feature type="compositionally biased region" description="Basic residues" evidence="2">
    <location>
        <begin position="74"/>
        <end position="84"/>
    </location>
</feature>
<evidence type="ECO:0000256" key="1">
    <source>
        <dbReference type="ARBA" id="ARBA00023235"/>
    </source>
</evidence>
<dbReference type="Pfam" id="PF01361">
    <property type="entry name" value="Tautomerase"/>
    <property type="match status" value="1"/>
</dbReference>
<dbReference type="Gene3D" id="3.30.429.10">
    <property type="entry name" value="Macrophage Migration Inhibitory Factor"/>
    <property type="match status" value="1"/>
</dbReference>
<dbReference type="RefSeq" id="WP_014806011.1">
    <property type="nucleotide sequence ID" value="NZ_DAONBL010000004.1"/>
</dbReference>
<feature type="region of interest" description="Disordered" evidence="2">
    <location>
        <begin position="63"/>
        <end position="84"/>
    </location>
</feature>
<protein>
    <submittedName>
        <fullName evidence="4">4-oxalocrotonate tautomerase</fullName>
    </submittedName>
</protein>
<dbReference type="Proteomes" id="UP000185093">
    <property type="component" value="Unassembled WGS sequence"/>
</dbReference>
<proteinExistence type="predicted"/>
<gene>
    <name evidence="4" type="ORF">SAMN05444368_1021</name>
</gene>
<dbReference type="InterPro" id="IPR014347">
    <property type="entry name" value="Tautomerase/MIF_sf"/>
</dbReference>
<accession>A0ABY1JCZ5</accession>
<reference evidence="4 5" key="1">
    <citation type="submission" date="2016-11" db="EMBL/GenBank/DDBJ databases">
        <authorList>
            <person name="Varghese N."/>
            <person name="Submissions S."/>
        </authorList>
    </citation>
    <scope>NUCLEOTIDE SEQUENCE [LARGE SCALE GENOMIC DNA]</scope>
    <source>
        <strain evidence="4 5">DSM 20664</strain>
    </source>
</reference>
<keyword evidence="5" id="KW-1185">Reference proteome</keyword>
<evidence type="ECO:0000256" key="2">
    <source>
        <dbReference type="SAM" id="MobiDB-lite"/>
    </source>
</evidence>
<feature type="domain" description="4-oxalocrotonate tautomerase-like" evidence="3">
    <location>
        <begin position="2"/>
        <end position="60"/>
    </location>
</feature>
<sequence length="84" mass="9142">MPVITVNCPVLDVEKKRELVKGFTEIASNVMGIPKEAFVVLINENPHENVGVGGALLADREKGCEEAPEEKPKRGGCRRKKAEA</sequence>
<dbReference type="SUPFAM" id="SSF55331">
    <property type="entry name" value="Tautomerase/MIF"/>
    <property type="match status" value="1"/>
</dbReference>
<evidence type="ECO:0000259" key="3">
    <source>
        <dbReference type="Pfam" id="PF01361"/>
    </source>
</evidence>
<feature type="compositionally biased region" description="Basic and acidic residues" evidence="2">
    <location>
        <begin position="63"/>
        <end position="73"/>
    </location>
</feature>
<dbReference type="NCBIfam" id="NF041920">
    <property type="entry name" value="DmpI"/>
    <property type="match status" value="1"/>
</dbReference>
<organism evidence="4 5">
    <name type="scientific">Acetomicrobium flavidum</name>
    <dbReference type="NCBI Taxonomy" id="49896"/>
    <lineage>
        <taxon>Bacteria</taxon>
        <taxon>Thermotogati</taxon>
        <taxon>Synergistota</taxon>
        <taxon>Synergistia</taxon>
        <taxon>Synergistales</taxon>
        <taxon>Acetomicrobiaceae</taxon>
        <taxon>Acetomicrobium</taxon>
    </lineage>
</organism>
<evidence type="ECO:0000313" key="5">
    <source>
        <dbReference type="Proteomes" id="UP000185093"/>
    </source>
</evidence>